<dbReference type="InterPro" id="IPR024176">
    <property type="entry name" value="Citrate_synthase_bac-typ"/>
</dbReference>
<dbReference type="SUPFAM" id="SSF48256">
    <property type="entry name" value="Citrate synthase"/>
    <property type="match status" value="1"/>
</dbReference>
<dbReference type="PRINTS" id="PR00143">
    <property type="entry name" value="CITRTSNTHASE"/>
</dbReference>
<evidence type="ECO:0000256" key="5">
    <source>
        <dbReference type="PIRNR" id="PIRNR001369"/>
    </source>
</evidence>
<dbReference type="CDD" id="cd06118">
    <property type="entry name" value="citrate_synt_like_1"/>
    <property type="match status" value="1"/>
</dbReference>
<dbReference type="AlphaFoldDB" id="C1DVE1"/>
<dbReference type="InterPro" id="IPR019810">
    <property type="entry name" value="Citrate_synthase_AS"/>
</dbReference>
<accession>C1DVE1</accession>
<evidence type="ECO:0000313" key="9">
    <source>
        <dbReference type="Proteomes" id="UP000001369"/>
    </source>
</evidence>
<evidence type="ECO:0000256" key="7">
    <source>
        <dbReference type="RuleBase" id="RU003406"/>
    </source>
</evidence>
<dbReference type="Gene3D" id="1.10.230.10">
    <property type="entry name" value="Cytochrome P450-Terp, domain 2"/>
    <property type="match status" value="1"/>
</dbReference>
<evidence type="ECO:0000256" key="2">
    <source>
        <dbReference type="ARBA" id="ARBA00010566"/>
    </source>
</evidence>
<dbReference type="InterPro" id="IPR036969">
    <property type="entry name" value="Citrate_synthase_sf"/>
</dbReference>
<dbReference type="RefSeq" id="WP_012674633.1">
    <property type="nucleotide sequence ID" value="NC_012438.1"/>
</dbReference>
<proteinExistence type="inferred from homology"/>
<dbReference type="PIRSF" id="PIRSF001369">
    <property type="entry name" value="Citrate_synth"/>
    <property type="match status" value="1"/>
</dbReference>
<name>C1DVE1_SULAA</name>
<sequence length="375" mass="43384">MQVYEGLAGIPVVKSSISYVDGENGILEYRGIPIQELVENSNFLELSYLLIFGKIPDENELLKFELDIKENLKYFERILDIVKSLPENLHPMKILQSLVPVFAFDDIDTDIMKEENKYRQTVRIMALVPVVIAFSKRLKEGKEIVFPDKNFYYTENFLYMLNGKSVEKIYWQTLDKTLILHAEHTINASTFTAMVVVSTLADLYACVSSAIGSLSGRLHGGANEEVYKMLSSLPNDEKIIREYIENKLKNKDKIMGFGHRIYKTYDPRAKIMKYLLENLQKEKPTPLLKKAEIFEKIALEYLEEKKIYTNIDFYSGVLYSQMGIPSDFFTTIFAMARVPGWIAHCIEYVRNNKLFRPTQVYDGGHNIHYKDIKSL</sequence>
<dbReference type="InterPro" id="IPR016142">
    <property type="entry name" value="Citrate_synth-like_lrg_a-sub"/>
</dbReference>
<dbReference type="InterPro" id="IPR002020">
    <property type="entry name" value="Citrate_synthase"/>
</dbReference>
<gene>
    <name evidence="8" type="ordered locus">SULAZ_1106</name>
</gene>
<dbReference type="GO" id="GO:0036440">
    <property type="term" value="F:citrate synthase activity"/>
    <property type="evidence" value="ECO:0007669"/>
    <property type="project" value="UniProtKB-EC"/>
</dbReference>
<dbReference type="InterPro" id="IPR016143">
    <property type="entry name" value="Citrate_synth-like_sm_a-sub"/>
</dbReference>
<dbReference type="PANTHER" id="PTHR11739">
    <property type="entry name" value="CITRATE SYNTHASE"/>
    <property type="match status" value="1"/>
</dbReference>
<dbReference type="GO" id="GO:0005975">
    <property type="term" value="P:carbohydrate metabolic process"/>
    <property type="evidence" value="ECO:0007669"/>
    <property type="project" value="TreeGrafter"/>
</dbReference>
<keyword evidence="3 5" id="KW-0808">Transferase</keyword>
<comment type="pathway">
    <text evidence="1">Carbohydrate metabolism; tricarboxylic acid cycle; isocitrate from oxaloacetate: step 1/2.</text>
</comment>
<dbReference type="OrthoDB" id="9800864at2"/>
<evidence type="ECO:0000256" key="6">
    <source>
        <dbReference type="PIRSR" id="PIRSR001369-1"/>
    </source>
</evidence>
<feature type="active site" evidence="6">
    <location>
        <position position="259"/>
    </location>
</feature>
<evidence type="ECO:0000256" key="1">
    <source>
        <dbReference type="ARBA" id="ARBA00004751"/>
    </source>
</evidence>
<dbReference type="PANTHER" id="PTHR11739:SF4">
    <property type="entry name" value="CITRATE SYNTHASE, PEROXISOMAL"/>
    <property type="match status" value="1"/>
</dbReference>
<dbReference type="eggNOG" id="COG0372">
    <property type="taxonomic scope" value="Bacteria"/>
</dbReference>
<protein>
    <recommendedName>
        <fullName evidence="5">Citrate synthase</fullName>
    </recommendedName>
</protein>
<dbReference type="EMBL" id="CP001229">
    <property type="protein sequence ID" value="ACN99315.1"/>
    <property type="molecule type" value="Genomic_DNA"/>
</dbReference>
<reference evidence="8 9" key="1">
    <citation type="journal article" date="2009" name="J. Bacteriol.">
        <title>Complete and draft genome sequences of six members of the Aquificales.</title>
        <authorList>
            <person name="Reysenbach A.L."/>
            <person name="Hamamura N."/>
            <person name="Podar M."/>
            <person name="Griffiths E."/>
            <person name="Ferreira S."/>
            <person name="Hochstein R."/>
            <person name="Heidelberg J."/>
            <person name="Johnson J."/>
            <person name="Mead D."/>
            <person name="Pohorille A."/>
            <person name="Sarmiento M."/>
            <person name="Schweighofer K."/>
            <person name="Seshadri R."/>
            <person name="Voytek M.A."/>
        </authorList>
    </citation>
    <scope>NUCLEOTIDE SEQUENCE [LARGE SCALE GENOMIC DNA]</scope>
    <source>
        <strain evidence="9">Az-Fu1 / DSM 15241 / OCM 825</strain>
    </source>
</reference>
<dbReference type="GO" id="GO:0006099">
    <property type="term" value="P:tricarboxylic acid cycle"/>
    <property type="evidence" value="ECO:0007669"/>
    <property type="project" value="UniProtKB-UniPathway"/>
</dbReference>
<dbReference type="GO" id="GO:0005829">
    <property type="term" value="C:cytosol"/>
    <property type="evidence" value="ECO:0007669"/>
    <property type="project" value="TreeGrafter"/>
</dbReference>
<dbReference type="HOGENOM" id="CLU_025068_2_1_0"/>
<comment type="catalytic activity">
    <reaction evidence="4">
        <text>oxaloacetate + acetyl-CoA + H2O = citrate + CoA + H(+)</text>
        <dbReference type="Rhea" id="RHEA:16845"/>
        <dbReference type="ChEBI" id="CHEBI:15377"/>
        <dbReference type="ChEBI" id="CHEBI:15378"/>
        <dbReference type="ChEBI" id="CHEBI:16452"/>
        <dbReference type="ChEBI" id="CHEBI:16947"/>
        <dbReference type="ChEBI" id="CHEBI:57287"/>
        <dbReference type="ChEBI" id="CHEBI:57288"/>
        <dbReference type="EC" id="2.3.3.16"/>
    </reaction>
</comment>
<dbReference type="STRING" id="204536.SULAZ_1106"/>
<keyword evidence="8" id="KW-0012">Acyltransferase</keyword>
<dbReference type="UniPathway" id="UPA00223"/>
<evidence type="ECO:0000256" key="3">
    <source>
        <dbReference type="ARBA" id="ARBA00022679"/>
    </source>
</evidence>
<evidence type="ECO:0000256" key="4">
    <source>
        <dbReference type="ARBA" id="ARBA00049288"/>
    </source>
</evidence>
<evidence type="ECO:0000313" key="8">
    <source>
        <dbReference type="EMBL" id="ACN99315.1"/>
    </source>
</evidence>
<keyword evidence="9" id="KW-1185">Reference proteome</keyword>
<dbReference type="PROSITE" id="PS00480">
    <property type="entry name" value="CITRATE_SYNTHASE"/>
    <property type="match status" value="1"/>
</dbReference>
<dbReference type="Proteomes" id="UP000001369">
    <property type="component" value="Chromosome"/>
</dbReference>
<dbReference type="Pfam" id="PF00285">
    <property type="entry name" value="Citrate_synt"/>
    <property type="match status" value="1"/>
</dbReference>
<feature type="active site" evidence="6">
    <location>
        <position position="312"/>
    </location>
</feature>
<dbReference type="KEGG" id="saf:SULAZ_1106"/>
<comment type="similarity">
    <text evidence="2 5 7">Belongs to the citrate synthase family.</text>
</comment>
<dbReference type="Gene3D" id="1.10.580.10">
    <property type="entry name" value="Citrate Synthase, domain 1"/>
    <property type="match status" value="1"/>
</dbReference>
<organism evidence="8 9">
    <name type="scientific">Sulfurihydrogenibium azorense (strain DSM 15241 / OCM 825 / Az-Fu1)</name>
    <dbReference type="NCBI Taxonomy" id="204536"/>
    <lineage>
        <taxon>Bacteria</taxon>
        <taxon>Pseudomonadati</taxon>
        <taxon>Aquificota</taxon>
        <taxon>Aquificia</taxon>
        <taxon>Aquificales</taxon>
        <taxon>Hydrogenothermaceae</taxon>
        <taxon>Sulfurihydrogenibium</taxon>
    </lineage>
</organism>